<keyword evidence="2" id="KW-0238">DNA-binding</keyword>
<evidence type="ECO:0000256" key="1">
    <source>
        <dbReference type="ARBA" id="ARBA00023015"/>
    </source>
</evidence>
<comment type="caution">
    <text evidence="6">The sequence shown here is derived from an EMBL/GenBank/DDBJ whole genome shotgun (WGS) entry which is preliminary data.</text>
</comment>
<dbReference type="Proteomes" id="UP000657385">
    <property type="component" value="Unassembled WGS sequence"/>
</dbReference>
<feature type="domain" description="Transcriptional regulator LacI/GalR-like sensor" evidence="5">
    <location>
        <begin position="7"/>
        <end position="139"/>
    </location>
</feature>
<name>A0A931BAX9_9ACTN</name>
<evidence type="ECO:0000256" key="2">
    <source>
        <dbReference type="ARBA" id="ARBA00023125"/>
    </source>
</evidence>
<keyword evidence="3" id="KW-0804">Transcription</keyword>
<protein>
    <submittedName>
        <fullName evidence="6">Substrate-binding domain-containing protein</fullName>
    </submittedName>
</protein>
<evidence type="ECO:0000313" key="6">
    <source>
        <dbReference type="EMBL" id="MBF9071892.1"/>
    </source>
</evidence>
<reference evidence="6" key="1">
    <citation type="submission" date="2020-11" db="EMBL/GenBank/DDBJ databases">
        <title>Isolation and identification of active actinomycetes.</title>
        <authorList>
            <person name="Yu B."/>
        </authorList>
    </citation>
    <scope>NUCLEOTIDE SEQUENCE</scope>
    <source>
        <strain evidence="6">NEAU-YB345</strain>
    </source>
</reference>
<organism evidence="6 7">
    <name type="scientific">Streptacidiphilus fuscans</name>
    <dbReference type="NCBI Taxonomy" id="2789292"/>
    <lineage>
        <taxon>Bacteria</taxon>
        <taxon>Bacillati</taxon>
        <taxon>Actinomycetota</taxon>
        <taxon>Actinomycetes</taxon>
        <taxon>Kitasatosporales</taxon>
        <taxon>Streptomycetaceae</taxon>
        <taxon>Streptacidiphilus</taxon>
    </lineage>
</organism>
<feature type="region of interest" description="Disordered" evidence="4">
    <location>
        <begin position="138"/>
        <end position="169"/>
    </location>
</feature>
<dbReference type="Gene3D" id="3.40.50.2300">
    <property type="match status" value="1"/>
</dbReference>
<evidence type="ECO:0000313" key="7">
    <source>
        <dbReference type="Proteomes" id="UP000657385"/>
    </source>
</evidence>
<evidence type="ECO:0000259" key="5">
    <source>
        <dbReference type="Pfam" id="PF13377"/>
    </source>
</evidence>
<dbReference type="EMBL" id="JADPRT010000013">
    <property type="protein sequence ID" value="MBF9071892.1"/>
    <property type="molecule type" value="Genomic_DNA"/>
</dbReference>
<accession>A0A931BAX9</accession>
<keyword evidence="1" id="KW-0805">Transcription regulation</keyword>
<keyword evidence="7" id="KW-1185">Reference proteome</keyword>
<evidence type="ECO:0000256" key="4">
    <source>
        <dbReference type="SAM" id="MobiDB-lite"/>
    </source>
</evidence>
<evidence type="ECO:0000256" key="3">
    <source>
        <dbReference type="ARBA" id="ARBA00023163"/>
    </source>
</evidence>
<gene>
    <name evidence="6" type="ORF">I2501_28095</name>
</gene>
<dbReference type="SUPFAM" id="SSF53822">
    <property type="entry name" value="Periplasmic binding protein-like I"/>
    <property type="match status" value="1"/>
</dbReference>
<dbReference type="Pfam" id="PF13377">
    <property type="entry name" value="Peripla_BP_3"/>
    <property type="match status" value="1"/>
</dbReference>
<proteinExistence type="predicted"/>
<dbReference type="InterPro" id="IPR046335">
    <property type="entry name" value="LacI/GalR-like_sensor"/>
</dbReference>
<dbReference type="AlphaFoldDB" id="A0A931BAX9"/>
<dbReference type="GO" id="GO:0003677">
    <property type="term" value="F:DNA binding"/>
    <property type="evidence" value="ECO:0007669"/>
    <property type="project" value="UniProtKB-KW"/>
</dbReference>
<dbReference type="InterPro" id="IPR028082">
    <property type="entry name" value="Peripla_BP_I"/>
</dbReference>
<sequence length="169" mass="18383">MSPAARTHPRLHRARSWASVALPARTTLVDLTGATSEARLGDTARLATRHTLTIPDRPDALLGLCLGSGAGTRRAAHELGRRVPDDLLIPQYIHEPIAPGDRPPPITATDMFPRLQAKAAVDMLLAFLDGEHLFPRHHPGRPTLPCQHPAHAPEESLTRAFLNPSTPLR</sequence>